<dbReference type="AlphaFoldDB" id="X1EXV6"/>
<dbReference type="SUPFAM" id="SSF81301">
    <property type="entry name" value="Nucleotidyltransferase"/>
    <property type="match status" value="1"/>
</dbReference>
<dbReference type="EMBL" id="BART01039999">
    <property type="protein sequence ID" value="GAH25140.1"/>
    <property type="molecule type" value="Genomic_DNA"/>
</dbReference>
<sequence>MNAGKQIKVEKIEDLDRLNLKRNEKKALLELKKRLLERFPDAEIILYGSKARGDFDEESDIDVLIILKDRVDDSLREKI</sequence>
<dbReference type="CDD" id="cd05403">
    <property type="entry name" value="NT_KNTase_like"/>
    <property type="match status" value="1"/>
</dbReference>
<protein>
    <recommendedName>
        <fullName evidence="1">Polymerase nucleotidyl transferase domain-containing protein</fullName>
    </recommendedName>
</protein>
<dbReference type="PANTHER" id="PTHR33933">
    <property type="entry name" value="NUCLEOTIDYLTRANSFERASE"/>
    <property type="match status" value="1"/>
</dbReference>
<organism evidence="2">
    <name type="scientific">marine sediment metagenome</name>
    <dbReference type="NCBI Taxonomy" id="412755"/>
    <lineage>
        <taxon>unclassified sequences</taxon>
        <taxon>metagenomes</taxon>
        <taxon>ecological metagenomes</taxon>
    </lineage>
</organism>
<name>X1EXV6_9ZZZZ</name>
<dbReference type="GO" id="GO:0016779">
    <property type="term" value="F:nucleotidyltransferase activity"/>
    <property type="evidence" value="ECO:0007669"/>
    <property type="project" value="InterPro"/>
</dbReference>
<gene>
    <name evidence="2" type="ORF">S01H4_65396</name>
</gene>
<reference evidence="2" key="1">
    <citation type="journal article" date="2014" name="Front. Microbiol.">
        <title>High frequency of phylogenetically diverse reductive dehalogenase-homologous genes in deep subseafloor sedimentary metagenomes.</title>
        <authorList>
            <person name="Kawai M."/>
            <person name="Futagami T."/>
            <person name="Toyoda A."/>
            <person name="Takaki Y."/>
            <person name="Nishi S."/>
            <person name="Hori S."/>
            <person name="Arai W."/>
            <person name="Tsubouchi T."/>
            <person name="Morono Y."/>
            <person name="Uchiyama I."/>
            <person name="Ito T."/>
            <person name="Fujiyama A."/>
            <person name="Inagaki F."/>
            <person name="Takami H."/>
        </authorList>
    </citation>
    <scope>NUCLEOTIDE SEQUENCE</scope>
    <source>
        <strain evidence="2">Expedition CK06-06</strain>
    </source>
</reference>
<feature type="non-terminal residue" evidence="2">
    <location>
        <position position="79"/>
    </location>
</feature>
<evidence type="ECO:0000313" key="2">
    <source>
        <dbReference type="EMBL" id="GAH25140.1"/>
    </source>
</evidence>
<evidence type="ECO:0000259" key="1">
    <source>
        <dbReference type="Pfam" id="PF01909"/>
    </source>
</evidence>
<dbReference type="PANTHER" id="PTHR33933:SF1">
    <property type="entry name" value="PROTEIN ADENYLYLTRANSFERASE MNTA-RELATED"/>
    <property type="match status" value="1"/>
</dbReference>
<dbReference type="InterPro" id="IPR002934">
    <property type="entry name" value="Polymerase_NTP_transf_dom"/>
</dbReference>
<comment type="caution">
    <text evidence="2">The sequence shown here is derived from an EMBL/GenBank/DDBJ whole genome shotgun (WGS) entry which is preliminary data.</text>
</comment>
<dbReference type="InterPro" id="IPR052548">
    <property type="entry name" value="Type_VII_TA_antitoxin"/>
</dbReference>
<dbReference type="InterPro" id="IPR043519">
    <property type="entry name" value="NT_sf"/>
</dbReference>
<proteinExistence type="predicted"/>
<dbReference type="Pfam" id="PF01909">
    <property type="entry name" value="NTP_transf_2"/>
    <property type="match status" value="1"/>
</dbReference>
<feature type="domain" description="Polymerase nucleotidyl transferase" evidence="1">
    <location>
        <begin position="30"/>
        <end position="76"/>
    </location>
</feature>
<dbReference type="Gene3D" id="3.30.460.10">
    <property type="entry name" value="Beta Polymerase, domain 2"/>
    <property type="match status" value="1"/>
</dbReference>
<accession>X1EXV6</accession>